<dbReference type="InterPro" id="IPR028082">
    <property type="entry name" value="Peripla_BP_I"/>
</dbReference>
<dbReference type="Gene3D" id="1.10.260.40">
    <property type="entry name" value="lambda repressor-like DNA-binding domains"/>
    <property type="match status" value="1"/>
</dbReference>
<dbReference type="InterPro" id="IPR010982">
    <property type="entry name" value="Lambda_DNA-bd_dom_sf"/>
</dbReference>
<dbReference type="Pfam" id="PF13377">
    <property type="entry name" value="Peripla_BP_3"/>
    <property type="match status" value="1"/>
</dbReference>
<evidence type="ECO:0000313" key="5">
    <source>
        <dbReference type="EMBL" id="KTR83692.1"/>
    </source>
</evidence>
<evidence type="ECO:0000256" key="1">
    <source>
        <dbReference type="ARBA" id="ARBA00023015"/>
    </source>
</evidence>
<dbReference type="SUPFAM" id="SSF47413">
    <property type="entry name" value="lambda repressor-like DNA-binding domains"/>
    <property type="match status" value="1"/>
</dbReference>
<evidence type="ECO:0000259" key="4">
    <source>
        <dbReference type="PROSITE" id="PS50932"/>
    </source>
</evidence>
<accession>A0A147EH44</accession>
<dbReference type="Gene3D" id="3.40.50.2300">
    <property type="match status" value="2"/>
</dbReference>
<sequence length="340" mass="36408">MPGEARAKPASIRDVARLASVSYQTVSRVLNDHPSIREDTRQRVLAAIRTLDYRPNQAARALASARPSVLGILSTTVGEYGTTSAIVAIEQVARERGFSISTLNLAAASPEAIGEAVRQFEHEQVAGIIVLAPQVRVFNVIGGLGLRVPIATLHTGAGGAAETIASDQRAGARIAVEHLVSLGHRDILHLAGPQDWIEAESRMHGYLDAMFEADLSTLPPIRGDWTADFGHFAGRELAGRRDFTAIFAANDLMAIGLMHGFRDAGVRVPDDVCVIGFDDIPVAAHVWPTLSTVRMDFADLGTRAIMHLLAAIAGEPAPQFAPVSPQLMVRQSTNPSATRR</sequence>
<dbReference type="SUPFAM" id="SSF53822">
    <property type="entry name" value="Periplasmic binding protein-like I"/>
    <property type="match status" value="1"/>
</dbReference>
<dbReference type="GO" id="GO:0003700">
    <property type="term" value="F:DNA-binding transcription factor activity"/>
    <property type="evidence" value="ECO:0007669"/>
    <property type="project" value="TreeGrafter"/>
</dbReference>
<organism evidence="5 6">
    <name type="scientific">Leucobacter chromiiresistens</name>
    <dbReference type="NCBI Taxonomy" id="1079994"/>
    <lineage>
        <taxon>Bacteria</taxon>
        <taxon>Bacillati</taxon>
        <taxon>Actinomycetota</taxon>
        <taxon>Actinomycetes</taxon>
        <taxon>Micrococcales</taxon>
        <taxon>Microbacteriaceae</taxon>
        <taxon>Leucobacter</taxon>
    </lineage>
</organism>
<keyword evidence="3" id="KW-0804">Transcription</keyword>
<dbReference type="PROSITE" id="PS50932">
    <property type="entry name" value="HTH_LACI_2"/>
    <property type="match status" value="1"/>
</dbReference>
<proteinExistence type="predicted"/>
<dbReference type="PROSITE" id="PS00356">
    <property type="entry name" value="HTH_LACI_1"/>
    <property type="match status" value="1"/>
</dbReference>
<dbReference type="AlphaFoldDB" id="A0A147EH44"/>
<dbReference type="SMART" id="SM00354">
    <property type="entry name" value="HTH_LACI"/>
    <property type="match status" value="1"/>
</dbReference>
<comment type="caution">
    <text evidence="5">The sequence shown here is derived from an EMBL/GenBank/DDBJ whole genome shotgun (WGS) entry which is preliminary data.</text>
</comment>
<keyword evidence="1" id="KW-0805">Transcription regulation</keyword>
<keyword evidence="6" id="KW-1185">Reference proteome</keyword>
<dbReference type="CDD" id="cd01574">
    <property type="entry name" value="PBP1_LacI"/>
    <property type="match status" value="1"/>
</dbReference>
<dbReference type="Pfam" id="PF00356">
    <property type="entry name" value="LacI"/>
    <property type="match status" value="1"/>
</dbReference>
<dbReference type="GO" id="GO:0000976">
    <property type="term" value="F:transcription cis-regulatory region binding"/>
    <property type="evidence" value="ECO:0007669"/>
    <property type="project" value="TreeGrafter"/>
</dbReference>
<reference evidence="5 6" key="1">
    <citation type="journal article" date="2016" name="Front. Microbiol.">
        <title>Genomic Resource of Rice Seed Associated Bacteria.</title>
        <authorList>
            <person name="Midha S."/>
            <person name="Bansal K."/>
            <person name="Sharma S."/>
            <person name="Kumar N."/>
            <person name="Patil P.P."/>
            <person name="Chaudhry V."/>
            <person name="Patil P.B."/>
        </authorList>
    </citation>
    <scope>NUCLEOTIDE SEQUENCE [LARGE SCALE GENOMIC DNA]</scope>
    <source>
        <strain evidence="5 6">NS354</strain>
    </source>
</reference>
<name>A0A147EH44_9MICO</name>
<feature type="domain" description="HTH lacI-type" evidence="4">
    <location>
        <begin position="10"/>
        <end position="64"/>
    </location>
</feature>
<dbReference type="OrthoDB" id="9785139at2"/>
<evidence type="ECO:0000256" key="2">
    <source>
        <dbReference type="ARBA" id="ARBA00023125"/>
    </source>
</evidence>
<gene>
    <name evidence="5" type="ORF">NS354_10375</name>
</gene>
<evidence type="ECO:0000256" key="3">
    <source>
        <dbReference type="ARBA" id="ARBA00023163"/>
    </source>
</evidence>
<evidence type="ECO:0000313" key="6">
    <source>
        <dbReference type="Proteomes" id="UP000070810"/>
    </source>
</evidence>
<keyword evidence="2" id="KW-0238">DNA-binding</keyword>
<dbReference type="Proteomes" id="UP000070810">
    <property type="component" value="Unassembled WGS sequence"/>
</dbReference>
<dbReference type="PATRIC" id="fig|1079994.3.peg.2381"/>
<dbReference type="RefSeq" id="WP_058594419.1">
    <property type="nucleotide sequence ID" value="NZ_LDRK01000081.1"/>
</dbReference>
<dbReference type="InterPro" id="IPR046335">
    <property type="entry name" value="LacI/GalR-like_sensor"/>
</dbReference>
<protein>
    <submittedName>
        <fullName evidence="5">LacI family transcriptional regulator</fullName>
    </submittedName>
</protein>
<dbReference type="PANTHER" id="PTHR30146:SF109">
    <property type="entry name" value="HTH-TYPE TRANSCRIPTIONAL REGULATOR GALS"/>
    <property type="match status" value="1"/>
</dbReference>
<dbReference type="InterPro" id="IPR000843">
    <property type="entry name" value="HTH_LacI"/>
</dbReference>
<dbReference type="PANTHER" id="PTHR30146">
    <property type="entry name" value="LACI-RELATED TRANSCRIPTIONAL REPRESSOR"/>
    <property type="match status" value="1"/>
</dbReference>
<dbReference type="CDD" id="cd01392">
    <property type="entry name" value="HTH_LacI"/>
    <property type="match status" value="1"/>
</dbReference>
<dbReference type="EMBL" id="LDRK01000081">
    <property type="protein sequence ID" value="KTR83692.1"/>
    <property type="molecule type" value="Genomic_DNA"/>
</dbReference>